<proteinExistence type="predicted"/>
<evidence type="ECO:0000313" key="2">
    <source>
        <dbReference type="EMBL" id="KAG8067919.1"/>
    </source>
</evidence>
<evidence type="ECO:0000256" key="1">
    <source>
        <dbReference type="SAM" id="MobiDB-lite"/>
    </source>
</evidence>
<feature type="compositionally biased region" description="Basic and acidic residues" evidence="1">
    <location>
        <begin position="97"/>
        <end position="107"/>
    </location>
</feature>
<gene>
    <name evidence="2" type="ORF">GUJ93_ZPchr0005g15306</name>
</gene>
<reference evidence="2" key="2">
    <citation type="submission" date="2021-02" db="EMBL/GenBank/DDBJ databases">
        <authorList>
            <person name="Kimball J.A."/>
            <person name="Haas M.W."/>
            <person name="Macchietto M."/>
            <person name="Kono T."/>
            <person name="Duquette J."/>
            <person name="Shao M."/>
        </authorList>
    </citation>
    <scope>NUCLEOTIDE SEQUENCE</scope>
    <source>
        <tissue evidence="2">Fresh leaf tissue</tissue>
    </source>
</reference>
<feature type="compositionally biased region" description="Basic residues" evidence="1">
    <location>
        <begin position="108"/>
        <end position="117"/>
    </location>
</feature>
<dbReference type="Proteomes" id="UP000729402">
    <property type="component" value="Unassembled WGS sequence"/>
</dbReference>
<feature type="region of interest" description="Disordered" evidence="1">
    <location>
        <begin position="86"/>
        <end position="117"/>
    </location>
</feature>
<protein>
    <submittedName>
        <fullName evidence="2">Uncharacterized protein</fullName>
    </submittedName>
</protein>
<comment type="caution">
    <text evidence="2">The sequence shown here is derived from an EMBL/GenBank/DDBJ whole genome shotgun (WGS) entry which is preliminary data.</text>
</comment>
<dbReference type="EMBL" id="JAAALK010000284">
    <property type="protein sequence ID" value="KAG8067919.1"/>
    <property type="molecule type" value="Genomic_DNA"/>
</dbReference>
<dbReference type="AlphaFoldDB" id="A0A8J5SL89"/>
<sequence>MARRTSHSPFALRRRRLQPPIPPACLDEAEFAVDVGEENGDILRRKFGLLVDARSTLMALIHKVSGGRRGCGLQEVRHEGYRVKGLAPRGAGTRPKRSMDSKSETARARRTLQKSKG</sequence>
<name>A0A8J5SL89_ZIZPA</name>
<keyword evidence="3" id="KW-1185">Reference proteome</keyword>
<reference evidence="2" key="1">
    <citation type="journal article" date="2021" name="bioRxiv">
        <title>Whole Genome Assembly and Annotation of Northern Wild Rice, Zizania palustris L., Supports a Whole Genome Duplication in the Zizania Genus.</title>
        <authorList>
            <person name="Haas M."/>
            <person name="Kono T."/>
            <person name="Macchietto M."/>
            <person name="Millas R."/>
            <person name="McGilp L."/>
            <person name="Shao M."/>
            <person name="Duquette J."/>
            <person name="Hirsch C.N."/>
            <person name="Kimball J."/>
        </authorList>
    </citation>
    <scope>NUCLEOTIDE SEQUENCE</scope>
    <source>
        <tissue evidence="2">Fresh leaf tissue</tissue>
    </source>
</reference>
<accession>A0A8J5SL89</accession>
<organism evidence="2 3">
    <name type="scientific">Zizania palustris</name>
    <name type="common">Northern wild rice</name>
    <dbReference type="NCBI Taxonomy" id="103762"/>
    <lineage>
        <taxon>Eukaryota</taxon>
        <taxon>Viridiplantae</taxon>
        <taxon>Streptophyta</taxon>
        <taxon>Embryophyta</taxon>
        <taxon>Tracheophyta</taxon>
        <taxon>Spermatophyta</taxon>
        <taxon>Magnoliopsida</taxon>
        <taxon>Liliopsida</taxon>
        <taxon>Poales</taxon>
        <taxon>Poaceae</taxon>
        <taxon>BOP clade</taxon>
        <taxon>Oryzoideae</taxon>
        <taxon>Oryzeae</taxon>
        <taxon>Zizaniinae</taxon>
        <taxon>Zizania</taxon>
    </lineage>
</organism>
<evidence type="ECO:0000313" key="3">
    <source>
        <dbReference type="Proteomes" id="UP000729402"/>
    </source>
</evidence>